<keyword evidence="1" id="KW-0812">Transmembrane</keyword>
<proteinExistence type="predicted"/>
<keyword evidence="3" id="KW-1185">Reference proteome</keyword>
<evidence type="ECO:0000313" key="2">
    <source>
        <dbReference type="EMBL" id="MBB5984905.1"/>
    </source>
</evidence>
<protein>
    <submittedName>
        <fullName evidence="2">Uncharacterized protein</fullName>
    </submittedName>
</protein>
<comment type="caution">
    <text evidence="2">The sequence shown here is derived from an EMBL/GenBank/DDBJ whole genome shotgun (WGS) entry which is preliminary data.</text>
</comment>
<evidence type="ECO:0000256" key="1">
    <source>
        <dbReference type="SAM" id="Phobius"/>
    </source>
</evidence>
<dbReference type="RefSeq" id="WP_184150608.1">
    <property type="nucleotide sequence ID" value="NZ_JACHKA010000001.1"/>
</dbReference>
<evidence type="ECO:0000313" key="3">
    <source>
        <dbReference type="Proteomes" id="UP001138540"/>
    </source>
</evidence>
<feature type="transmembrane region" description="Helical" evidence="1">
    <location>
        <begin position="74"/>
        <end position="93"/>
    </location>
</feature>
<organism evidence="2 3">
    <name type="scientific">Sphingobium lignivorans</name>
    <dbReference type="NCBI Taxonomy" id="2735886"/>
    <lineage>
        <taxon>Bacteria</taxon>
        <taxon>Pseudomonadati</taxon>
        <taxon>Pseudomonadota</taxon>
        <taxon>Alphaproteobacteria</taxon>
        <taxon>Sphingomonadales</taxon>
        <taxon>Sphingomonadaceae</taxon>
        <taxon>Sphingobium</taxon>
    </lineage>
</organism>
<keyword evidence="1" id="KW-1133">Transmembrane helix</keyword>
<dbReference type="Proteomes" id="UP001138540">
    <property type="component" value="Unassembled WGS sequence"/>
</dbReference>
<sequence>MRGWLILLSGLVLWAGHFFLLYGIGEFWGEGLAPRIAVALLTLAALGIAAAIFLKLWRAAPVDGHERWRRQSTLGGLLLGGVAILWQALPALLSQ</sequence>
<keyword evidence="1" id="KW-0472">Membrane</keyword>
<accession>A0ABR6NCA8</accession>
<gene>
    <name evidence="2" type="ORF">HNP60_000879</name>
</gene>
<dbReference type="EMBL" id="JACHKA010000001">
    <property type="protein sequence ID" value="MBB5984905.1"/>
    <property type="molecule type" value="Genomic_DNA"/>
</dbReference>
<feature type="transmembrane region" description="Helical" evidence="1">
    <location>
        <begin position="33"/>
        <end position="54"/>
    </location>
</feature>
<name>A0ABR6NCA8_9SPHN</name>
<reference evidence="2 3" key="1">
    <citation type="submission" date="2020-08" db="EMBL/GenBank/DDBJ databases">
        <title>Exploring microbial biodiversity for novel pathways involved in the catabolism of aromatic compounds derived from lignin.</title>
        <authorList>
            <person name="Elkins J."/>
        </authorList>
    </citation>
    <scope>NUCLEOTIDE SEQUENCE [LARGE SCALE GENOMIC DNA]</scope>
    <source>
        <strain evidence="2 3">B1D3A</strain>
    </source>
</reference>